<sequence>DRSAALFARVRTRRRPPPLADRRRPHQDRQLAARLHPACCGTRPRLHADRSARRSRAGWHHRRPAAPRRPAGAGDGLCRDLSRLPLCGLRPCPAVDRLPTFRCRGAGPAHSRPRPARDGGGDGRGSMDRSGGWASRHRRPCVVRRDPPAPCPARTGCGAARLPAGHRALASM</sequence>
<name>A0A6J4SM11_9SPHN</name>
<feature type="compositionally biased region" description="Basic and acidic residues" evidence="1">
    <location>
        <begin position="115"/>
        <end position="127"/>
    </location>
</feature>
<feature type="non-terminal residue" evidence="2">
    <location>
        <position position="1"/>
    </location>
</feature>
<dbReference type="AlphaFoldDB" id="A0A6J4SM11"/>
<feature type="compositionally biased region" description="Basic residues" evidence="1">
    <location>
        <begin position="53"/>
        <end position="66"/>
    </location>
</feature>
<feature type="region of interest" description="Disordered" evidence="1">
    <location>
        <begin position="105"/>
        <end position="147"/>
    </location>
</feature>
<evidence type="ECO:0000313" key="2">
    <source>
        <dbReference type="EMBL" id="CAA9496934.1"/>
    </source>
</evidence>
<dbReference type="EMBL" id="CADCVZ010000011">
    <property type="protein sequence ID" value="CAA9496934.1"/>
    <property type="molecule type" value="Genomic_DNA"/>
</dbReference>
<protein>
    <submittedName>
        <fullName evidence="2">Uncharacterized protein</fullName>
    </submittedName>
</protein>
<feature type="non-terminal residue" evidence="2">
    <location>
        <position position="172"/>
    </location>
</feature>
<accession>A0A6J4SM11</accession>
<organism evidence="2">
    <name type="scientific">uncultured Sphingomonas sp</name>
    <dbReference type="NCBI Taxonomy" id="158754"/>
    <lineage>
        <taxon>Bacteria</taxon>
        <taxon>Pseudomonadati</taxon>
        <taxon>Pseudomonadota</taxon>
        <taxon>Alphaproteobacteria</taxon>
        <taxon>Sphingomonadales</taxon>
        <taxon>Sphingomonadaceae</taxon>
        <taxon>Sphingomonas</taxon>
        <taxon>environmental samples</taxon>
    </lineage>
</organism>
<evidence type="ECO:0000256" key="1">
    <source>
        <dbReference type="SAM" id="MobiDB-lite"/>
    </source>
</evidence>
<proteinExistence type="predicted"/>
<gene>
    <name evidence="2" type="ORF">AVDCRST_MAG09-378</name>
</gene>
<feature type="region of interest" description="Disordered" evidence="1">
    <location>
        <begin position="41"/>
        <end position="75"/>
    </location>
</feature>
<reference evidence="2" key="1">
    <citation type="submission" date="2020-02" db="EMBL/GenBank/DDBJ databases">
        <authorList>
            <person name="Meier V. D."/>
        </authorList>
    </citation>
    <scope>NUCLEOTIDE SEQUENCE</scope>
    <source>
        <strain evidence="2">AVDCRST_MAG09</strain>
    </source>
</reference>